<comment type="caution">
    <text evidence="2">The sequence shown here is derived from an EMBL/GenBank/DDBJ whole genome shotgun (WGS) entry which is preliminary data.</text>
</comment>
<feature type="transmembrane region" description="Helical" evidence="1">
    <location>
        <begin position="279"/>
        <end position="301"/>
    </location>
</feature>
<keyword evidence="1" id="KW-1133">Transmembrane helix</keyword>
<evidence type="ECO:0008006" key="4">
    <source>
        <dbReference type="Google" id="ProtNLM"/>
    </source>
</evidence>
<dbReference type="Proteomes" id="UP000017081">
    <property type="component" value="Unassembled WGS sequence"/>
</dbReference>
<name>U7VAF9_9FUSO</name>
<feature type="transmembrane region" description="Helical" evidence="1">
    <location>
        <begin position="67"/>
        <end position="93"/>
    </location>
</feature>
<keyword evidence="1" id="KW-0472">Membrane</keyword>
<dbReference type="HOGENOM" id="CLU_042638_1_1_0"/>
<dbReference type="AlphaFoldDB" id="U7VAF9"/>
<keyword evidence="3" id="KW-1185">Reference proteome</keyword>
<dbReference type="Pfam" id="PF02447">
    <property type="entry name" value="GntP_permease"/>
    <property type="match status" value="1"/>
</dbReference>
<feature type="transmembrane region" description="Helical" evidence="1">
    <location>
        <begin position="358"/>
        <end position="381"/>
    </location>
</feature>
<dbReference type="PANTHER" id="PTHR30354:SF7">
    <property type="entry name" value="BLL7963 PROTEIN"/>
    <property type="match status" value="1"/>
</dbReference>
<feature type="transmembrane region" description="Helical" evidence="1">
    <location>
        <begin position="145"/>
        <end position="167"/>
    </location>
</feature>
<sequence length="418" mass="44391">MGLAYVTGDLPALYALTGPFMKVTSSYIGSYFPIFLGGAIFGKIMGDSGAAKSISHFISEKLGKERAILAVVLATSLLTYGGVSLFVVVFAVYPLGVALFQEADIPKRFMPAAIALGAFTFTMTALPGSPQYLNSMPTNYLHTNIYAAPILGTISGLIILVCGVLWLEIGSKKAKAKGEGYGNYNDAVQNFDYDLMPNPFISILPIVVIFIINWIVINIFFKNESFIAKFQQYGGLDGNWPVTIALMFAIVLSLVLFKKQIKSPLSLLEKGAESSLSPIFNTAVIVGFGGVVKATLAFELIKERVLALNIPGLYKVAISTSLMAGVTGSSSGGTGIALEALAKPFLDMGLNPEVIHRAMLIAAGGLDSLPHCGAVITLLAVCGITHKEGYKDIGVLTVLIPIVSLLFIIILHNITGVV</sequence>
<proteinExistence type="predicted"/>
<evidence type="ECO:0000313" key="2">
    <source>
        <dbReference type="EMBL" id="ERT68506.1"/>
    </source>
</evidence>
<dbReference type="GO" id="GO:0005886">
    <property type="term" value="C:plasma membrane"/>
    <property type="evidence" value="ECO:0007669"/>
    <property type="project" value="TreeGrafter"/>
</dbReference>
<dbReference type="PANTHER" id="PTHR30354">
    <property type="entry name" value="GNT FAMILY GLUCONATE TRANSPORTER"/>
    <property type="match status" value="1"/>
</dbReference>
<dbReference type="EMBL" id="AXZF01000062">
    <property type="protein sequence ID" value="ERT68506.1"/>
    <property type="molecule type" value="Genomic_DNA"/>
</dbReference>
<protein>
    <recommendedName>
        <fullName evidence="4">Citrate transporter</fullName>
    </recommendedName>
</protein>
<feature type="transmembrane region" description="Helical" evidence="1">
    <location>
        <begin position="313"/>
        <end position="338"/>
    </location>
</feature>
<evidence type="ECO:0000256" key="1">
    <source>
        <dbReference type="SAM" id="Phobius"/>
    </source>
</evidence>
<feature type="transmembrane region" description="Helical" evidence="1">
    <location>
        <begin position="242"/>
        <end position="259"/>
    </location>
</feature>
<dbReference type="PATRIC" id="fig|1319815.3.peg.1530"/>
<dbReference type="eggNOG" id="COG2610">
    <property type="taxonomic scope" value="Bacteria"/>
</dbReference>
<reference evidence="2 3" key="1">
    <citation type="submission" date="2013-08" db="EMBL/GenBank/DDBJ databases">
        <authorList>
            <person name="Weinstock G."/>
            <person name="Sodergren E."/>
            <person name="Wylie T."/>
            <person name="Fulton L."/>
            <person name="Fulton R."/>
            <person name="Fronick C."/>
            <person name="O'Laughlin M."/>
            <person name="Godfrey J."/>
            <person name="Miner T."/>
            <person name="Herter B."/>
            <person name="Appelbaum E."/>
            <person name="Cordes M."/>
            <person name="Lek S."/>
            <person name="Wollam A."/>
            <person name="Pepin K.H."/>
            <person name="Palsikar V.B."/>
            <person name="Mitreva M."/>
            <person name="Wilson R.K."/>
        </authorList>
    </citation>
    <scope>NUCLEOTIDE SEQUENCE [LARGE SCALE GENOMIC DNA]</scope>
    <source>
        <strain evidence="2 3">ATCC BAA-474</strain>
    </source>
</reference>
<dbReference type="InterPro" id="IPR003474">
    <property type="entry name" value="Glcn_transporter"/>
</dbReference>
<dbReference type="GO" id="GO:0015128">
    <property type="term" value="F:gluconate transmembrane transporter activity"/>
    <property type="evidence" value="ECO:0007669"/>
    <property type="project" value="InterPro"/>
</dbReference>
<evidence type="ECO:0000313" key="3">
    <source>
        <dbReference type="Proteomes" id="UP000017081"/>
    </source>
</evidence>
<keyword evidence="1" id="KW-0812">Transmembrane</keyword>
<feature type="transmembrane region" description="Helical" evidence="1">
    <location>
        <begin position="28"/>
        <end position="46"/>
    </location>
</feature>
<accession>U7VAF9</accession>
<dbReference type="STRING" id="1319815.HMPREF0202_01586"/>
<organism evidence="2 3">
    <name type="scientific">Cetobacterium somerae ATCC BAA-474</name>
    <dbReference type="NCBI Taxonomy" id="1319815"/>
    <lineage>
        <taxon>Bacteria</taxon>
        <taxon>Fusobacteriati</taxon>
        <taxon>Fusobacteriota</taxon>
        <taxon>Fusobacteriia</taxon>
        <taxon>Fusobacteriales</taxon>
        <taxon>Fusobacteriaceae</taxon>
        <taxon>Cetobacterium</taxon>
    </lineage>
</organism>
<feature type="transmembrane region" description="Helical" evidence="1">
    <location>
        <begin position="200"/>
        <end position="221"/>
    </location>
</feature>
<feature type="transmembrane region" description="Helical" evidence="1">
    <location>
        <begin position="393"/>
        <end position="414"/>
    </location>
</feature>
<feature type="transmembrane region" description="Helical" evidence="1">
    <location>
        <begin position="113"/>
        <end position="133"/>
    </location>
</feature>
<gene>
    <name evidence="2" type="ORF">HMPREF0202_01586</name>
</gene>